<dbReference type="InterPro" id="IPR019734">
    <property type="entry name" value="TPR_rpt"/>
</dbReference>
<dbReference type="InterPro" id="IPR011990">
    <property type="entry name" value="TPR-like_helical_dom_sf"/>
</dbReference>
<evidence type="ECO:0000313" key="12">
    <source>
        <dbReference type="EMBL" id="MFG3816151.1"/>
    </source>
</evidence>
<dbReference type="SMART" id="SM00028">
    <property type="entry name" value="TPR"/>
    <property type="match status" value="6"/>
</dbReference>
<dbReference type="EMBL" id="JAZAQF010000001">
    <property type="protein sequence ID" value="MFG3816151.1"/>
    <property type="molecule type" value="Genomic_DNA"/>
</dbReference>
<feature type="repeat" description="TPR" evidence="10">
    <location>
        <begin position="606"/>
        <end position="639"/>
    </location>
</feature>
<evidence type="ECO:0000256" key="8">
    <source>
        <dbReference type="ARBA" id="ARBA00023175"/>
    </source>
</evidence>
<name>A0ABW7C883_9CYAN</name>
<dbReference type="PANTHER" id="PTHR45783">
    <property type="entry name" value="KINESIN LIGHT CHAIN"/>
    <property type="match status" value="1"/>
</dbReference>
<feature type="region of interest" description="Disordered" evidence="11">
    <location>
        <begin position="74"/>
        <end position="93"/>
    </location>
</feature>
<evidence type="ECO:0000256" key="10">
    <source>
        <dbReference type="PROSITE-ProRule" id="PRU00339"/>
    </source>
</evidence>
<dbReference type="PANTHER" id="PTHR45783:SF3">
    <property type="entry name" value="KINESIN LIGHT CHAIN"/>
    <property type="match status" value="1"/>
</dbReference>
<dbReference type="InterPro" id="IPR027417">
    <property type="entry name" value="P-loop_NTPase"/>
</dbReference>
<evidence type="ECO:0000256" key="6">
    <source>
        <dbReference type="ARBA" id="ARBA00022803"/>
    </source>
</evidence>
<keyword evidence="3" id="KW-0963">Cytoplasm</keyword>
<dbReference type="InterPro" id="IPR002151">
    <property type="entry name" value="Kinesin_light"/>
</dbReference>
<keyword evidence="7" id="KW-0175">Coiled coil</keyword>
<dbReference type="SUPFAM" id="SSF48452">
    <property type="entry name" value="TPR-like"/>
    <property type="match status" value="1"/>
</dbReference>
<evidence type="ECO:0000256" key="11">
    <source>
        <dbReference type="SAM" id="MobiDB-lite"/>
    </source>
</evidence>
<keyword evidence="9" id="KW-0206">Cytoskeleton</keyword>
<dbReference type="Pfam" id="PF13424">
    <property type="entry name" value="TPR_12"/>
    <property type="match status" value="2"/>
</dbReference>
<keyword evidence="13" id="KW-1185">Reference proteome</keyword>
<comment type="caution">
    <text evidence="12">The sequence shown here is derived from an EMBL/GenBank/DDBJ whole genome shotgun (WGS) entry which is preliminary data.</text>
</comment>
<gene>
    <name evidence="12" type="ORF">VPK24_00760</name>
</gene>
<evidence type="ECO:0000256" key="7">
    <source>
        <dbReference type="ARBA" id="ARBA00023054"/>
    </source>
</evidence>
<comment type="subcellular location">
    <subcellularLocation>
        <location evidence="1">Cytoplasm</location>
        <location evidence="1">Cytoskeleton</location>
    </subcellularLocation>
</comment>
<feature type="repeat" description="TPR" evidence="10">
    <location>
        <begin position="648"/>
        <end position="681"/>
    </location>
</feature>
<keyword evidence="6 10" id="KW-0802">TPR repeat</keyword>
<accession>A0ABW7C883</accession>
<evidence type="ECO:0000256" key="4">
    <source>
        <dbReference type="ARBA" id="ARBA00022701"/>
    </source>
</evidence>
<comment type="similarity">
    <text evidence="2">Belongs to the kinesin light chain family.</text>
</comment>
<evidence type="ECO:0000256" key="3">
    <source>
        <dbReference type="ARBA" id="ARBA00022490"/>
    </source>
</evidence>
<evidence type="ECO:0000256" key="1">
    <source>
        <dbReference type="ARBA" id="ARBA00004245"/>
    </source>
</evidence>
<sequence>MSDSQQPIENWQGLNFKGSQNDIHDNQFVKQQGIIANDQATIKIGKVEQTMGDRIEQNHSGSGDNVARDKHVHNHIHQSSPLPKRTGDGPPNNLPGARKLFFGRDEVLEELHQRLQTGNHQVAIASVDGMGGVGKTELALQYAYWQLHETYRGGAVWLAGERAGVELLDFARPFFPNQNLSDWGDLPKQLRYCFDHWPAKEMPPESVLLIFDDVTDYRTQVHAILPPDSRFRVLITTRAKFQGVERLELEVLTPEAALQLLTSIVGTERIAAEPETAAALCKWLGYLPLGIELVGYYLKRKADLSLATMQERLEAKRLQAPAIAPKDRDFPEGMTARRGVAAAFELSWQALDSEAQRLAVLLGCFGPAPVLWGWVLGCLPNDDEEDLEEARDQLVKLSLVKAEDGQYDLHPLIREFFAAKRVDWPEGGALQQAFLGQMVSVAKTVLQTVTLADLARTRPTWSHLEAAAAASGEINDDDCGWPFTALARLAEGQGLWAEAEQHWSDRLSTTERRFGPVHPATATSLNNLALLYESQGRYEATEPLYRRSLEIRERVLGADHPDTATSLNNLALLYESQGRYEAAEPLYRRSLEIRERVLGADHPDTATSLNNLAYLYKSQGRYEEAEPLYRRSLEIREQVLGADHPDTASSLNNLAGLYQSQGRYEEAEPLYQRSLEICERVLGADHPDTAASLNNLAGLYQSQGQYEAAEPLYRRSLEISERVLGAEHPDTATSLNNLAVLHYYQNRWGEAERLLVRALEIRVQKLGEAHPRTQTSLQSLYGLVQVALQQGRAAELSDHPLTQSILQELTTPPETP</sequence>
<dbReference type="SUPFAM" id="SSF52540">
    <property type="entry name" value="P-loop containing nucleoside triphosphate hydrolases"/>
    <property type="match status" value="1"/>
</dbReference>
<evidence type="ECO:0000313" key="13">
    <source>
        <dbReference type="Proteomes" id="UP001604335"/>
    </source>
</evidence>
<keyword evidence="4" id="KW-0493">Microtubule</keyword>
<dbReference type="Pfam" id="PF13374">
    <property type="entry name" value="TPR_10"/>
    <property type="match status" value="2"/>
</dbReference>
<reference evidence="13" key="1">
    <citation type="journal article" date="2024" name="Algal Res.">
        <title>Biochemical, toxicological and genomic investigation of a high-biomass producing Limnothrix strain isolated from Italian shallow drinking water reservoir.</title>
        <authorList>
            <person name="Simonazzi M."/>
            <person name="Shishido T.K."/>
            <person name="Delbaje E."/>
            <person name="Wahlsten M."/>
            <person name="Fewer D.P."/>
            <person name="Sivonen K."/>
            <person name="Pezzolesi L."/>
            <person name="Pistocchi R."/>
        </authorList>
    </citation>
    <scope>NUCLEOTIDE SEQUENCE [LARGE SCALE GENOMIC DNA]</scope>
    <source>
        <strain evidence="13">LRLZ20PSL1</strain>
    </source>
</reference>
<dbReference type="Gene3D" id="1.25.40.10">
    <property type="entry name" value="Tetratricopeptide repeat domain"/>
    <property type="match status" value="2"/>
</dbReference>
<evidence type="ECO:0000256" key="9">
    <source>
        <dbReference type="ARBA" id="ARBA00023212"/>
    </source>
</evidence>
<organism evidence="12 13">
    <name type="scientific">Limnothrix redekei LRLZ20PSL1</name>
    <dbReference type="NCBI Taxonomy" id="3112953"/>
    <lineage>
        <taxon>Bacteria</taxon>
        <taxon>Bacillati</taxon>
        <taxon>Cyanobacteriota</taxon>
        <taxon>Cyanophyceae</taxon>
        <taxon>Pseudanabaenales</taxon>
        <taxon>Pseudanabaenaceae</taxon>
        <taxon>Limnothrix</taxon>
    </lineage>
</organism>
<proteinExistence type="inferred from homology"/>
<keyword evidence="8" id="KW-0505">Motor protein</keyword>
<dbReference type="Gene3D" id="3.40.50.300">
    <property type="entry name" value="P-loop containing nucleotide triphosphate hydrolases"/>
    <property type="match status" value="1"/>
</dbReference>
<feature type="repeat" description="TPR" evidence="10">
    <location>
        <begin position="690"/>
        <end position="723"/>
    </location>
</feature>
<keyword evidence="5" id="KW-0677">Repeat</keyword>
<evidence type="ECO:0000256" key="2">
    <source>
        <dbReference type="ARBA" id="ARBA00009622"/>
    </source>
</evidence>
<feature type="repeat" description="TPR" evidence="10">
    <location>
        <begin position="564"/>
        <end position="597"/>
    </location>
</feature>
<dbReference type="PRINTS" id="PR00381">
    <property type="entry name" value="KINESINLIGHT"/>
</dbReference>
<dbReference type="PROSITE" id="PS50005">
    <property type="entry name" value="TPR"/>
    <property type="match status" value="4"/>
</dbReference>
<dbReference type="RefSeq" id="WP_393009835.1">
    <property type="nucleotide sequence ID" value="NZ_JAZAQF010000001.1"/>
</dbReference>
<dbReference type="Proteomes" id="UP001604335">
    <property type="component" value="Unassembled WGS sequence"/>
</dbReference>
<protein>
    <submittedName>
        <fullName evidence="12">Tetratricopeptide repeat protein</fullName>
    </submittedName>
</protein>
<evidence type="ECO:0000256" key="5">
    <source>
        <dbReference type="ARBA" id="ARBA00022737"/>
    </source>
</evidence>